<proteinExistence type="predicted"/>
<organism evidence="1 2">
    <name type="scientific">Mucor flavus</name>
    <dbReference type="NCBI Taxonomy" id="439312"/>
    <lineage>
        <taxon>Eukaryota</taxon>
        <taxon>Fungi</taxon>
        <taxon>Fungi incertae sedis</taxon>
        <taxon>Mucoromycota</taxon>
        <taxon>Mucoromycotina</taxon>
        <taxon>Mucoromycetes</taxon>
        <taxon>Mucorales</taxon>
        <taxon>Mucorineae</taxon>
        <taxon>Mucoraceae</taxon>
        <taxon>Mucor</taxon>
    </lineage>
</organism>
<dbReference type="Proteomes" id="UP001473302">
    <property type="component" value="Unassembled WGS sequence"/>
</dbReference>
<evidence type="ECO:0000313" key="1">
    <source>
        <dbReference type="EMBL" id="GAA5808546.1"/>
    </source>
</evidence>
<comment type="caution">
    <text evidence="1">The sequence shown here is derived from an EMBL/GenBank/DDBJ whole genome shotgun (WGS) entry which is preliminary data.</text>
</comment>
<protein>
    <submittedName>
        <fullName evidence="1">Uncharacterized protein</fullName>
    </submittedName>
</protein>
<name>A0ABP9YNW1_9FUNG</name>
<sequence>MQFKRMHEFTTISYLVPNINMNGNIAFLLRKRSIRSIMPDYGTPTLVTDLGYYTRPFWDQDPNQFEMIPHYYAEDVPLKDLCSLHGWKIKSDQDQKKVKVYDAIIFSVELDLLQIRIRELWDVVDTFIILESNATFTGKNKPYTFNQHKQEFAFASSKIHHVMIEQYALPPGEGPFYNEAKMRESMNAEIVKAGAKTGDMILMSDVDEIIRSKSLYLLKMCDGVPDKLHLQLRNYMFSFEFFLDSSSWRAHIVRYTAGDTFYTHGQITENLLSDAGWHCSFCFRTINEFQFKMKSYSHSDRVRYEGLLDPARIQQTICDGKDIFDMPPESYTYKDMISKLGAIESIKSGVGLPSSLLRNADEYNFLLPGGCIREDFVA</sequence>
<keyword evidence="2" id="KW-1185">Reference proteome</keyword>
<gene>
    <name evidence="1" type="ORF">MFLAVUS_001937</name>
</gene>
<accession>A0ABP9YNW1</accession>
<dbReference type="PANTHER" id="PTHR12224">
    <property type="entry name" value="BETA-1,4-MANNOSYL-GLYCOPROTEIN BETA-1,4-N-ACETYLGLUCOSAMINYL-TRANSFERASE"/>
    <property type="match status" value="1"/>
</dbReference>
<dbReference type="InterPro" id="IPR006813">
    <property type="entry name" value="Glyco_trans_17"/>
</dbReference>
<evidence type="ECO:0000313" key="2">
    <source>
        <dbReference type="Proteomes" id="UP001473302"/>
    </source>
</evidence>
<dbReference type="PANTHER" id="PTHR12224:SF0">
    <property type="entry name" value="BETA-1,4-MANNOSYL-GLYCOPROTEIN 4-BETA-N-ACETYLGLUCOSAMINYLTRANSFERASE"/>
    <property type="match status" value="1"/>
</dbReference>
<dbReference type="Pfam" id="PF04724">
    <property type="entry name" value="Glyco_transf_17"/>
    <property type="match status" value="1"/>
</dbReference>
<reference evidence="1 2" key="1">
    <citation type="submission" date="2024-04" db="EMBL/GenBank/DDBJ databases">
        <title>genome sequences of Mucor flavus KT1a and Helicostylum pulchrum KT1b strains isolated from the surface of a dry-aged beef.</title>
        <authorList>
            <person name="Toyotome T."/>
            <person name="Hosono M."/>
            <person name="Torimaru M."/>
            <person name="Fukuda K."/>
            <person name="Mikami N."/>
        </authorList>
    </citation>
    <scope>NUCLEOTIDE SEQUENCE [LARGE SCALE GENOMIC DNA]</scope>
    <source>
        <strain evidence="1 2">KT1a</strain>
    </source>
</reference>
<dbReference type="EMBL" id="BAABUK010000003">
    <property type="protein sequence ID" value="GAA5808546.1"/>
    <property type="molecule type" value="Genomic_DNA"/>
</dbReference>